<evidence type="ECO:0000256" key="5">
    <source>
        <dbReference type="ARBA" id="ARBA00022475"/>
    </source>
</evidence>
<keyword evidence="11" id="KW-1185">Reference proteome</keyword>
<evidence type="ECO:0000256" key="6">
    <source>
        <dbReference type="ARBA" id="ARBA00022692"/>
    </source>
</evidence>
<comment type="subunit">
    <text evidence="9">Forms a stable energy-coupling factor (ECF) transporter complex composed of 2 membrane-embedded substrate-binding proteins (S component), 2 ATP-binding proteins (A component) and 2 transmembrane proteins (T component).</text>
</comment>
<evidence type="ECO:0000256" key="3">
    <source>
        <dbReference type="ARBA" id="ARBA00014042"/>
    </source>
</evidence>
<evidence type="ECO:0000256" key="4">
    <source>
        <dbReference type="ARBA" id="ARBA00022448"/>
    </source>
</evidence>
<dbReference type="PANTHER" id="PTHR33514">
    <property type="entry name" value="PROTEIN ABCI12, CHLOROPLASTIC"/>
    <property type="match status" value="1"/>
</dbReference>
<comment type="similarity">
    <text evidence="2 9">Belongs to the energy-coupling factor EcfT family.</text>
</comment>
<keyword evidence="4 9" id="KW-0813">Transport</keyword>
<evidence type="ECO:0000313" key="10">
    <source>
        <dbReference type="EMBL" id="MFC5463401.1"/>
    </source>
</evidence>
<keyword evidence="7 9" id="KW-1133">Transmembrane helix</keyword>
<keyword evidence="8 9" id="KW-0472">Membrane</keyword>
<proteinExistence type="inferred from homology"/>
<feature type="transmembrane region" description="Helical" evidence="9">
    <location>
        <begin position="25"/>
        <end position="52"/>
    </location>
</feature>
<gene>
    <name evidence="9" type="primary">ecfT</name>
    <name evidence="10" type="ORF">ACFPM4_01400</name>
</gene>
<dbReference type="Pfam" id="PF02361">
    <property type="entry name" value="CbiQ"/>
    <property type="match status" value="1"/>
</dbReference>
<comment type="subcellular location">
    <subcellularLocation>
        <location evidence="1 9">Cell membrane</location>
        <topology evidence="1 9">Multi-pass membrane protein</topology>
    </subcellularLocation>
</comment>
<keyword evidence="5 9" id="KW-1003">Cell membrane</keyword>
<evidence type="ECO:0000256" key="7">
    <source>
        <dbReference type="ARBA" id="ARBA00022989"/>
    </source>
</evidence>
<comment type="function">
    <text evidence="9">Transmembrane (T) component of an energy-coupling factor (ECF) ABC-transporter complex. Unlike classic ABC transporters this ECF transporter provides the energy necessary to transport a number of different substrates.</text>
</comment>
<dbReference type="RefSeq" id="WP_382346807.1">
    <property type="nucleotide sequence ID" value="NZ_JBHSMC010000001.1"/>
</dbReference>
<dbReference type="CDD" id="cd16914">
    <property type="entry name" value="EcfT"/>
    <property type="match status" value="1"/>
</dbReference>
<evidence type="ECO:0000256" key="8">
    <source>
        <dbReference type="ARBA" id="ARBA00023136"/>
    </source>
</evidence>
<organism evidence="10 11">
    <name type="scientific">Lederbergia graminis</name>
    <dbReference type="NCBI Taxonomy" id="735518"/>
    <lineage>
        <taxon>Bacteria</taxon>
        <taxon>Bacillati</taxon>
        <taxon>Bacillota</taxon>
        <taxon>Bacilli</taxon>
        <taxon>Bacillales</taxon>
        <taxon>Bacillaceae</taxon>
        <taxon>Lederbergia</taxon>
    </lineage>
</organism>
<protein>
    <recommendedName>
        <fullName evidence="3 9">Energy-coupling factor transporter transmembrane protein EcfT</fullName>
        <shortName evidence="9">ECF transporter T component EcfT</shortName>
    </recommendedName>
</protein>
<comment type="caution">
    <text evidence="10">The sequence shown here is derived from an EMBL/GenBank/DDBJ whole genome shotgun (WGS) entry which is preliminary data.</text>
</comment>
<feature type="transmembrane region" description="Helical" evidence="9">
    <location>
        <begin position="106"/>
        <end position="129"/>
    </location>
</feature>
<name>A0ABW0LEZ9_9BACI</name>
<accession>A0ABW0LEZ9</accession>
<evidence type="ECO:0000256" key="9">
    <source>
        <dbReference type="HAMAP-Rule" id="MF_01461"/>
    </source>
</evidence>
<dbReference type="EMBL" id="JBHSMC010000001">
    <property type="protein sequence ID" value="MFC5463401.1"/>
    <property type="molecule type" value="Genomic_DNA"/>
</dbReference>
<dbReference type="InterPro" id="IPR003339">
    <property type="entry name" value="ABC/ECF_trnsptr_transmembrane"/>
</dbReference>
<keyword evidence="6 9" id="KW-0812">Transmembrane</keyword>
<feature type="transmembrane region" description="Helical" evidence="9">
    <location>
        <begin position="72"/>
        <end position="94"/>
    </location>
</feature>
<reference evidence="11" key="1">
    <citation type="journal article" date="2019" name="Int. J. Syst. Evol. Microbiol.">
        <title>The Global Catalogue of Microorganisms (GCM) 10K type strain sequencing project: providing services to taxonomists for standard genome sequencing and annotation.</title>
        <authorList>
            <consortium name="The Broad Institute Genomics Platform"/>
            <consortium name="The Broad Institute Genome Sequencing Center for Infectious Disease"/>
            <person name="Wu L."/>
            <person name="Ma J."/>
        </authorList>
    </citation>
    <scope>NUCLEOTIDE SEQUENCE [LARGE SCALE GENOMIC DNA]</scope>
    <source>
        <strain evidence="11">CGMCC 1.12237</strain>
    </source>
</reference>
<dbReference type="PANTHER" id="PTHR33514:SF13">
    <property type="entry name" value="PROTEIN ABCI12, CHLOROPLASTIC"/>
    <property type="match status" value="1"/>
</dbReference>
<dbReference type="InterPro" id="IPR024919">
    <property type="entry name" value="EcfT"/>
</dbReference>
<dbReference type="HAMAP" id="MF_01461">
    <property type="entry name" value="EcfT"/>
    <property type="match status" value="1"/>
</dbReference>
<feature type="transmembrane region" description="Helical" evidence="9">
    <location>
        <begin position="246"/>
        <end position="263"/>
    </location>
</feature>
<evidence type="ECO:0000256" key="2">
    <source>
        <dbReference type="ARBA" id="ARBA00005660"/>
    </source>
</evidence>
<sequence length="264" mass="30082">MNTLLLGRYYPGESILHRLDPRAKLIGGCYFIFLLLLASNWQAYVLLWIFTLTVMRLSGVKFSVYYRGVKPLIWLITFTVFLQVLFTAGGTIYVKWGIITISSYGLVNGVYIFCRFVMIVFVSTIVTLTTRPIDLTDALNYLIRPLSKLKVPVDEISLMLTIALRFVPALLDETQKVMDAQRSRGTVFGKGSIVRQMKTLVPIFIPLFSSSLERAEQLANAMEVKGYQSGKSRTTFRKLSWRKKDTRSLFILMLLTILIILLPS</sequence>
<evidence type="ECO:0000256" key="1">
    <source>
        <dbReference type="ARBA" id="ARBA00004651"/>
    </source>
</evidence>
<dbReference type="Proteomes" id="UP001596147">
    <property type="component" value="Unassembled WGS sequence"/>
</dbReference>
<evidence type="ECO:0000313" key="11">
    <source>
        <dbReference type="Proteomes" id="UP001596147"/>
    </source>
</evidence>